<reference evidence="2" key="2">
    <citation type="submission" date="2021-02" db="EMBL/GenBank/DDBJ databases">
        <title>Aspergillus luchuensis mut. kawachii IFO 4304 genome sequence.</title>
        <authorList>
            <person name="Mori K."/>
            <person name="Kadooka C."/>
            <person name="Goto M."/>
            <person name="Futagami T."/>
        </authorList>
    </citation>
    <scope>NUCLEOTIDE SEQUENCE</scope>
    <source>
        <strain evidence="2">IFO 4308</strain>
    </source>
</reference>
<gene>
    <name evidence="2" type="ORF">AKAW2_50873A</name>
</gene>
<keyword evidence="3" id="KW-1185">Reference proteome</keyword>
<feature type="compositionally biased region" description="Low complexity" evidence="1">
    <location>
        <begin position="1"/>
        <end position="14"/>
    </location>
</feature>
<organism evidence="2 3">
    <name type="scientific">Aspergillus kawachii</name>
    <name type="common">White koji mold</name>
    <name type="synonym">Aspergillus awamori var. kawachi</name>
    <dbReference type="NCBI Taxonomy" id="1069201"/>
    <lineage>
        <taxon>Eukaryota</taxon>
        <taxon>Fungi</taxon>
        <taxon>Dikarya</taxon>
        <taxon>Ascomycota</taxon>
        <taxon>Pezizomycotina</taxon>
        <taxon>Eurotiomycetes</taxon>
        <taxon>Eurotiomycetidae</taxon>
        <taxon>Eurotiales</taxon>
        <taxon>Aspergillaceae</taxon>
        <taxon>Aspergillus</taxon>
        <taxon>Aspergillus subgen. Circumdati</taxon>
    </lineage>
</organism>
<protein>
    <submittedName>
        <fullName evidence="2">Uncharacterized protein</fullName>
    </submittedName>
</protein>
<sequence>MSSTSAPLATATTSGTPEQRSSGNMTEADTPKHSPPKPQSSKHDYKGFVAGVFSGIAKLSVGHPYVITLLLPLPYHLYYLSGQRPYNVTN</sequence>
<dbReference type="AlphaFoldDB" id="A0A7R7WCP0"/>
<dbReference type="GeneID" id="64961853"/>
<dbReference type="KEGG" id="aluc:AKAW2_50873A"/>
<dbReference type="RefSeq" id="XP_041544294.1">
    <property type="nucleotide sequence ID" value="XM_041690739.1"/>
</dbReference>
<reference evidence="2" key="1">
    <citation type="submission" date="2021-01" db="EMBL/GenBank/DDBJ databases">
        <authorList>
            <consortium name="Aspergillus luchuensis mut. kawachii IFO 4304 genome sequencing consortium"/>
            <person name="Kazuki M."/>
            <person name="Futagami T."/>
        </authorList>
    </citation>
    <scope>NUCLEOTIDE SEQUENCE</scope>
    <source>
        <strain evidence="2">IFO 4308</strain>
    </source>
</reference>
<proteinExistence type="predicted"/>
<dbReference type="Proteomes" id="UP000661280">
    <property type="component" value="Chromosome 5"/>
</dbReference>
<evidence type="ECO:0000313" key="3">
    <source>
        <dbReference type="Proteomes" id="UP000661280"/>
    </source>
</evidence>
<evidence type="ECO:0000256" key="1">
    <source>
        <dbReference type="SAM" id="MobiDB-lite"/>
    </source>
</evidence>
<accession>A0A7R7WCP0</accession>
<feature type="region of interest" description="Disordered" evidence="1">
    <location>
        <begin position="1"/>
        <end position="44"/>
    </location>
</feature>
<dbReference type="EMBL" id="AP024429">
    <property type="protein sequence ID" value="BCS00532.1"/>
    <property type="molecule type" value="Genomic_DNA"/>
</dbReference>
<evidence type="ECO:0000313" key="2">
    <source>
        <dbReference type="EMBL" id="BCS00532.1"/>
    </source>
</evidence>
<name>A0A7R7WCP0_ASPKA</name>
<feature type="compositionally biased region" description="Polar residues" evidence="1">
    <location>
        <begin position="15"/>
        <end position="27"/>
    </location>
</feature>